<dbReference type="Proteomes" id="UP001497680">
    <property type="component" value="Unassembled WGS sequence"/>
</dbReference>
<evidence type="ECO:0000313" key="2">
    <source>
        <dbReference type="Proteomes" id="UP001497680"/>
    </source>
</evidence>
<dbReference type="EMBL" id="MU394362">
    <property type="protein sequence ID" value="KAI6082834.1"/>
    <property type="molecule type" value="Genomic_DNA"/>
</dbReference>
<reference evidence="1 2" key="1">
    <citation type="journal article" date="2022" name="New Phytol.">
        <title>Ecological generalism drives hyperdiversity of secondary metabolite gene clusters in xylarialean endophytes.</title>
        <authorList>
            <person name="Franco M.E.E."/>
            <person name="Wisecaver J.H."/>
            <person name="Arnold A.E."/>
            <person name="Ju Y.M."/>
            <person name="Slot J.C."/>
            <person name="Ahrendt S."/>
            <person name="Moore L.P."/>
            <person name="Eastman K.E."/>
            <person name="Scott K."/>
            <person name="Konkel Z."/>
            <person name="Mondo S.J."/>
            <person name="Kuo A."/>
            <person name="Hayes R.D."/>
            <person name="Haridas S."/>
            <person name="Andreopoulos B."/>
            <person name="Riley R."/>
            <person name="LaButti K."/>
            <person name="Pangilinan J."/>
            <person name="Lipzen A."/>
            <person name="Amirebrahimi M."/>
            <person name="Yan J."/>
            <person name="Adam C."/>
            <person name="Keymanesh K."/>
            <person name="Ng V."/>
            <person name="Louie K."/>
            <person name="Northen T."/>
            <person name="Drula E."/>
            <person name="Henrissat B."/>
            <person name="Hsieh H.M."/>
            <person name="Youens-Clark K."/>
            <person name="Lutzoni F."/>
            <person name="Miadlikowska J."/>
            <person name="Eastwood D.C."/>
            <person name="Hamelin R.C."/>
            <person name="Grigoriev I.V."/>
            <person name="U'Ren J.M."/>
        </authorList>
    </citation>
    <scope>NUCLEOTIDE SEQUENCE [LARGE SCALE GENOMIC DNA]</scope>
    <source>
        <strain evidence="1 2">ER1909</strain>
    </source>
</reference>
<evidence type="ECO:0000313" key="1">
    <source>
        <dbReference type="EMBL" id="KAI6082834.1"/>
    </source>
</evidence>
<organism evidence="1 2">
    <name type="scientific">Hypoxylon rubiginosum</name>
    <dbReference type="NCBI Taxonomy" id="110542"/>
    <lineage>
        <taxon>Eukaryota</taxon>
        <taxon>Fungi</taxon>
        <taxon>Dikarya</taxon>
        <taxon>Ascomycota</taxon>
        <taxon>Pezizomycotina</taxon>
        <taxon>Sordariomycetes</taxon>
        <taxon>Xylariomycetidae</taxon>
        <taxon>Xylariales</taxon>
        <taxon>Hypoxylaceae</taxon>
        <taxon>Hypoxylon</taxon>
    </lineage>
</organism>
<gene>
    <name evidence="1" type="ORF">F4821DRAFT_246105</name>
</gene>
<protein>
    <submittedName>
        <fullName evidence="1">Uncharacterized protein</fullName>
    </submittedName>
</protein>
<sequence length="139" mass="15509">MVRRDALQDIDLSIRFKHGIHTILLFVDPMKPFGEIAEELLETMQERYPAGLTTSMASPTKTALPESASQIEFAVPKVPVDLGQGWVPLGVEEGDTPISMDLKDNGVVAFAFKSLDADDSDETVFEVDFPRFEDDYEEE</sequence>
<comment type="caution">
    <text evidence="1">The sequence shown here is derived from an EMBL/GenBank/DDBJ whole genome shotgun (WGS) entry which is preliminary data.</text>
</comment>
<proteinExistence type="predicted"/>
<accession>A0ACC0CR08</accession>
<name>A0ACC0CR08_9PEZI</name>
<keyword evidence="2" id="KW-1185">Reference proteome</keyword>